<sequence>MNWSEKELKRLEKKAKGKRFKCQRFCGIDCCTMLGVVVSPFSSISFIAGYFRGLQILKRTDVFGVEPVLGQNSLLPLLWKKEGFPCIFMRIDGKPTCLLWEDAPISCITYPAGLYTETTEKNGKIKVILSPNILCPEEAFLEGEPLENLAKRAEEKAQKQAEFTGLYLKRITPILPEYMEKHKITVKQVAAEKKRQLKEEELPYILQKAVALELLAIAVNMHAEGRLTPKNLVDEYEKHINKGLKNS</sequence>
<evidence type="ECO:0000256" key="1">
    <source>
        <dbReference type="SAM" id="Phobius"/>
    </source>
</evidence>
<reference evidence="2" key="1">
    <citation type="journal article" date="2020" name="mSystems">
        <title>Genome- and Community-Level Interaction Insights into Carbon Utilization and Element Cycling Functions of Hydrothermarchaeota in Hydrothermal Sediment.</title>
        <authorList>
            <person name="Zhou Z."/>
            <person name="Liu Y."/>
            <person name="Xu W."/>
            <person name="Pan J."/>
            <person name="Luo Z.H."/>
            <person name="Li M."/>
        </authorList>
    </citation>
    <scope>NUCLEOTIDE SEQUENCE [LARGE SCALE GENOMIC DNA]</scope>
    <source>
        <strain evidence="2">SpSt-114</strain>
    </source>
</reference>
<organism evidence="2">
    <name type="scientific">Thermocrinis ruber</name>
    <dbReference type="NCBI Taxonomy" id="75906"/>
    <lineage>
        <taxon>Bacteria</taxon>
        <taxon>Pseudomonadati</taxon>
        <taxon>Aquificota</taxon>
        <taxon>Aquificia</taxon>
        <taxon>Aquificales</taxon>
        <taxon>Aquificaceae</taxon>
        <taxon>Thermocrinis</taxon>
    </lineage>
</organism>
<accession>A0A7C5SX05</accession>
<name>A0A7C5SX05_9AQUI</name>
<feature type="transmembrane region" description="Helical" evidence="1">
    <location>
        <begin position="26"/>
        <end position="51"/>
    </location>
</feature>
<comment type="caution">
    <text evidence="2">The sequence shown here is derived from an EMBL/GenBank/DDBJ whole genome shotgun (WGS) entry which is preliminary data.</text>
</comment>
<gene>
    <name evidence="2" type="ORF">ENN04_05905</name>
</gene>
<keyword evidence="1" id="KW-1133">Transmembrane helix</keyword>
<protein>
    <submittedName>
        <fullName evidence="2">Uncharacterized protein</fullName>
    </submittedName>
</protein>
<evidence type="ECO:0000313" key="2">
    <source>
        <dbReference type="EMBL" id="HHO74161.1"/>
    </source>
</evidence>
<keyword evidence="1" id="KW-0812">Transmembrane</keyword>
<proteinExistence type="predicted"/>
<dbReference type="EMBL" id="DSAC01000070">
    <property type="protein sequence ID" value="HHO74161.1"/>
    <property type="molecule type" value="Genomic_DNA"/>
</dbReference>
<keyword evidence="1" id="KW-0472">Membrane</keyword>
<dbReference type="AlphaFoldDB" id="A0A7C5SX05"/>